<dbReference type="AlphaFoldDB" id="A0AAD9NQC0"/>
<dbReference type="InterPro" id="IPR036322">
    <property type="entry name" value="WD40_repeat_dom_sf"/>
</dbReference>
<evidence type="ECO:0000256" key="4">
    <source>
        <dbReference type="SAM" id="MobiDB-lite"/>
    </source>
</evidence>
<sequence length="794" mass="87002">MADSDESRRQNDEEEAVGGVGDVVSLALGSMCHSFDIDVVTPLCSMDVSCSRSGHGSAVEKVVVCQVGTASPNQRPLDAKFSQGSDNLEHMTHVMQFNSCSADDAASSTVPSAEVVTQDIEDMVISVTEDEQEHQHGTAESCLQNDRVQITSVQETGAPLDLSQNKVGSSQRIKSRRESEDNESHMAGPLAAARSTATSPLNVTSHMEDKLVMTETRVPHDMSSCTTEASKSLNVMSGDHTYGTKKTDTVTTDYHMAGPNASACSTVTSPLNVTSHMKDGLVTTDSSKRSRVTSLRLSISESEDECCSHSCDDDEGPLDLSPKDKKGCGHANVAETQNCGSNRSNVSTSCSLDRSTADAAVGSSNVASLCDNFESVYLQDISSPMTSGNKVAETEHTVTASTTCEQTIKLDMLPPEILSHVCLFLDSRFIVTTLSCVCRTLYALIASRAFWKGRLYQRWQNKFPAIPVDERTFDWREACVDCETFLSRWSYHDDTMAHLKFTRSVYASIDAVHLMHDARFLVAGSRDRYLNVFDLSSIDLNRPETVNDSLVFSKMNAHQGWIWSLSSVDNVLATGSWDMMVKFWDLDVGQCVQFIRCQSALLCSHLEEGFYVAGAFNWRIYHIDPRLSSIVAVKKYHTHPVLCLAADDRYIISGSEDHTVCVFDRRADGLVKTLTLDSYPMCMSYSDNQLWLGDKTGHVHLVDATQGTFDLVKTYDVGHTGKLTGIKHTQGGIFTCCTDKTIKVLEPTSQLETICTIVSDNCAVARIDYNNGVLASANSDMSIGVLLPRRQLTS</sequence>
<dbReference type="SMART" id="SM00256">
    <property type="entry name" value="FBOX"/>
    <property type="match status" value="1"/>
</dbReference>
<proteinExistence type="predicted"/>
<keyword evidence="1 3" id="KW-0853">WD repeat</keyword>
<organism evidence="6 7">
    <name type="scientific">Ridgeia piscesae</name>
    <name type="common">Tubeworm</name>
    <dbReference type="NCBI Taxonomy" id="27915"/>
    <lineage>
        <taxon>Eukaryota</taxon>
        <taxon>Metazoa</taxon>
        <taxon>Spiralia</taxon>
        <taxon>Lophotrochozoa</taxon>
        <taxon>Annelida</taxon>
        <taxon>Polychaeta</taxon>
        <taxon>Sedentaria</taxon>
        <taxon>Canalipalpata</taxon>
        <taxon>Sabellida</taxon>
        <taxon>Siboglinidae</taxon>
        <taxon>Ridgeia</taxon>
    </lineage>
</organism>
<dbReference type="SMART" id="SM00320">
    <property type="entry name" value="WD40"/>
    <property type="match status" value="4"/>
</dbReference>
<dbReference type="InterPro" id="IPR001680">
    <property type="entry name" value="WD40_rpt"/>
</dbReference>
<comment type="caution">
    <text evidence="6">The sequence shown here is derived from an EMBL/GenBank/DDBJ whole genome shotgun (WGS) entry which is preliminary data.</text>
</comment>
<gene>
    <name evidence="6" type="ORF">NP493_723g00014</name>
</gene>
<feature type="repeat" description="WD" evidence="3">
    <location>
        <begin position="555"/>
        <end position="594"/>
    </location>
</feature>
<dbReference type="InterPro" id="IPR019775">
    <property type="entry name" value="WD40_repeat_CS"/>
</dbReference>
<feature type="compositionally biased region" description="Polar residues" evidence="4">
    <location>
        <begin position="162"/>
        <end position="172"/>
    </location>
</feature>
<dbReference type="SUPFAM" id="SSF50978">
    <property type="entry name" value="WD40 repeat-like"/>
    <property type="match status" value="1"/>
</dbReference>
<protein>
    <recommendedName>
        <fullName evidence="5">F-box domain-containing protein</fullName>
    </recommendedName>
</protein>
<dbReference type="InterPro" id="IPR036047">
    <property type="entry name" value="F-box-like_dom_sf"/>
</dbReference>
<dbReference type="PROSITE" id="PS00678">
    <property type="entry name" value="WD_REPEATS_1"/>
    <property type="match status" value="1"/>
</dbReference>
<reference evidence="6" key="1">
    <citation type="journal article" date="2023" name="Mol. Biol. Evol.">
        <title>Third-Generation Sequencing Reveals the Adaptive Role of the Epigenome in Three Deep-Sea Polychaetes.</title>
        <authorList>
            <person name="Perez M."/>
            <person name="Aroh O."/>
            <person name="Sun Y."/>
            <person name="Lan Y."/>
            <person name="Juniper S.K."/>
            <person name="Young C.R."/>
            <person name="Angers B."/>
            <person name="Qian P.Y."/>
        </authorList>
    </citation>
    <scope>NUCLEOTIDE SEQUENCE</scope>
    <source>
        <strain evidence="6">R07B-5</strain>
    </source>
</reference>
<accession>A0AAD9NQC0</accession>
<evidence type="ECO:0000256" key="2">
    <source>
        <dbReference type="ARBA" id="ARBA00022737"/>
    </source>
</evidence>
<dbReference type="Proteomes" id="UP001209878">
    <property type="component" value="Unassembled WGS sequence"/>
</dbReference>
<dbReference type="Pfam" id="PF00400">
    <property type="entry name" value="WD40"/>
    <property type="match status" value="2"/>
</dbReference>
<keyword evidence="2" id="KW-0677">Repeat</keyword>
<dbReference type="InterPro" id="IPR015943">
    <property type="entry name" value="WD40/YVTN_repeat-like_dom_sf"/>
</dbReference>
<keyword evidence="7" id="KW-1185">Reference proteome</keyword>
<dbReference type="PANTHER" id="PTHR19855">
    <property type="entry name" value="WD40 REPEAT PROTEIN 12, 37"/>
    <property type="match status" value="1"/>
</dbReference>
<name>A0AAD9NQC0_RIDPI</name>
<dbReference type="PROSITE" id="PS50082">
    <property type="entry name" value="WD_REPEATS_2"/>
    <property type="match status" value="1"/>
</dbReference>
<evidence type="ECO:0000313" key="7">
    <source>
        <dbReference type="Proteomes" id="UP001209878"/>
    </source>
</evidence>
<dbReference type="Gene3D" id="2.130.10.10">
    <property type="entry name" value="YVTN repeat-like/Quinoprotein amine dehydrogenase"/>
    <property type="match status" value="2"/>
</dbReference>
<feature type="domain" description="F-box" evidence="5">
    <location>
        <begin position="407"/>
        <end position="454"/>
    </location>
</feature>
<evidence type="ECO:0000256" key="1">
    <source>
        <dbReference type="ARBA" id="ARBA00022574"/>
    </source>
</evidence>
<evidence type="ECO:0000313" key="6">
    <source>
        <dbReference type="EMBL" id="KAK2175539.1"/>
    </source>
</evidence>
<dbReference type="SUPFAM" id="SSF81383">
    <property type="entry name" value="F-box domain"/>
    <property type="match status" value="1"/>
</dbReference>
<dbReference type="Pfam" id="PF12937">
    <property type="entry name" value="F-box-like"/>
    <property type="match status" value="1"/>
</dbReference>
<dbReference type="PANTHER" id="PTHR19855:SF34">
    <property type="entry name" value="F-BOX_WD REPEAT-CONTAINING PROTEIN 9"/>
    <property type="match status" value="1"/>
</dbReference>
<dbReference type="EMBL" id="JAODUO010000724">
    <property type="protein sequence ID" value="KAK2175539.1"/>
    <property type="molecule type" value="Genomic_DNA"/>
</dbReference>
<evidence type="ECO:0000256" key="3">
    <source>
        <dbReference type="PROSITE-ProRule" id="PRU00221"/>
    </source>
</evidence>
<dbReference type="PROSITE" id="PS50181">
    <property type="entry name" value="FBOX"/>
    <property type="match status" value="1"/>
</dbReference>
<dbReference type="Gene3D" id="1.20.1280.50">
    <property type="match status" value="1"/>
</dbReference>
<dbReference type="InterPro" id="IPR001810">
    <property type="entry name" value="F-box_dom"/>
</dbReference>
<feature type="region of interest" description="Disordered" evidence="4">
    <location>
        <begin position="155"/>
        <end position="196"/>
    </location>
</feature>
<evidence type="ECO:0000259" key="5">
    <source>
        <dbReference type="PROSITE" id="PS50181"/>
    </source>
</evidence>